<dbReference type="AlphaFoldDB" id="A0A2N5C2M7"/>
<evidence type="ECO:0000256" key="3">
    <source>
        <dbReference type="SAM" id="MobiDB-lite"/>
    </source>
</evidence>
<comment type="similarity">
    <text evidence="2">Belongs to the membrane fusion protein (MFP) (TC 8.A.1) family.</text>
</comment>
<feature type="domain" description="Multidrug resistance protein MdtA-like barrel-sandwich hybrid" evidence="6">
    <location>
        <begin position="68"/>
        <end position="209"/>
    </location>
</feature>
<name>A0A2N5C2M7_9BURK</name>
<dbReference type="Gene3D" id="2.40.420.20">
    <property type="match status" value="1"/>
</dbReference>
<accession>A0A2N5C2M7</accession>
<evidence type="ECO:0000259" key="5">
    <source>
        <dbReference type="Pfam" id="PF25876"/>
    </source>
</evidence>
<dbReference type="RefSeq" id="WP_101685467.1">
    <property type="nucleotide sequence ID" value="NZ_PJRP01000027.1"/>
</dbReference>
<dbReference type="Pfam" id="PF25954">
    <property type="entry name" value="Beta-barrel_RND_2"/>
    <property type="match status" value="1"/>
</dbReference>
<dbReference type="PANTHER" id="PTHR30158">
    <property type="entry name" value="ACRA/E-RELATED COMPONENT OF DRUG EFFLUX TRANSPORTER"/>
    <property type="match status" value="1"/>
</dbReference>
<dbReference type="Gene3D" id="2.40.50.100">
    <property type="match status" value="1"/>
</dbReference>
<evidence type="ECO:0000259" key="6">
    <source>
        <dbReference type="Pfam" id="PF25917"/>
    </source>
</evidence>
<dbReference type="GO" id="GO:0005886">
    <property type="term" value="C:plasma membrane"/>
    <property type="evidence" value="ECO:0007669"/>
    <property type="project" value="TreeGrafter"/>
</dbReference>
<evidence type="ECO:0000256" key="2">
    <source>
        <dbReference type="ARBA" id="ARBA00009477"/>
    </source>
</evidence>
<evidence type="ECO:0000259" key="7">
    <source>
        <dbReference type="Pfam" id="PF25954"/>
    </source>
</evidence>
<comment type="subcellular location">
    <subcellularLocation>
        <location evidence="1">Cell envelope</location>
    </subcellularLocation>
</comment>
<protein>
    <submittedName>
        <fullName evidence="9">Efflux transporter periplasmic adaptor subunit</fullName>
    </submittedName>
</protein>
<keyword evidence="4" id="KW-0732">Signal</keyword>
<feature type="domain" description="Multidrug resistance protein MdtA-like C-terminal permuted SH3" evidence="8">
    <location>
        <begin position="307"/>
        <end position="367"/>
    </location>
</feature>
<dbReference type="FunFam" id="2.40.420.20:FF:000001">
    <property type="entry name" value="Efflux RND transporter periplasmic adaptor subunit"/>
    <property type="match status" value="1"/>
</dbReference>
<feature type="region of interest" description="Disordered" evidence="3">
    <location>
        <begin position="373"/>
        <end position="395"/>
    </location>
</feature>
<dbReference type="NCBIfam" id="TIGR01730">
    <property type="entry name" value="RND_mfp"/>
    <property type="match status" value="1"/>
</dbReference>
<comment type="caution">
    <text evidence="9">The sequence shown here is derived from an EMBL/GenBank/DDBJ whole genome shotgun (WGS) entry which is preliminary data.</text>
</comment>
<dbReference type="GO" id="GO:0022857">
    <property type="term" value="F:transmembrane transporter activity"/>
    <property type="evidence" value="ECO:0007669"/>
    <property type="project" value="InterPro"/>
</dbReference>
<dbReference type="InterPro" id="IPR006143">
    <property type="entry name" value="RND_pump_MFP"/>
</dbReference>
<organism evidence="9 10">
    <name type="scientific">Cupriavidus pauculus</name>
    <dbReference type="NCBI Taxonomy" id="82633"/>
    <lineage>
        <taxon>Bacteria</taxon>
        <taxon>Pseudomonadati</taxon>
        <taxon>Pseudomonadota</taxon>
        <taxon>Betaproteobacteria</taxon>
        <taxon>Burkholderiales</taxon>
        <taxon>Burkholderiaceae</taxon>
        <taxon>Cupriavidus</taxon>
    </lineage>
</organism>
<dbReference type="Pfam" id="PF25967">
    <property type="entry name" value="RND-MFP_C"/>
    <property type="match status" value="1"/>
</dbReference>
<evidence type="ECO:0000313" key="10">
    <source>
        <dbReference type="Proteomes" id="UP000234341"/>
    </source>
</evidence>
<evidence type="ECO:0000256" key="4">
    <source>
        <dbReference type="SAM" id="SignalP"/>
    </source>
</evidence>
<dbReference type="InterPro" id="IPR058625">
    <property type="entry name" value="MdtA-like_BSH"/>
</dbReference>
<feature type="chain" id="PRO_5014924273" evidence="4">
    <location>
        <begin position="25"/>
        <end position="395"/>
    </location>
</feature>
<dbReference type="Proteomes" id="UP000234341">
    <property type="component" value="Unassembled WGS sequence"/>
</dbReference>
<dbReference type="PROSITE" id="PS51257">
    <property type="entry name" value="PROKAR_LIPOPROTEIN"/>
    <property type="match status" value="1"/>
</dbReference>
<reference evidence="9 10" key="1">
    <citation type="submission" date="2017-12" db="EMBL/GenBank/DDBJ databases">
        <title>Genome sequence of the active heterotrophic nitrifier-denitrifier, Cupriavidus pauculus UM1.</title>
        <authorList>
            <person name="Putonti C."/>
            <person name="Castignetti D."/>
        </authorList>
    </citation>
    <scope>NUCLEOTIDE SEQUENCE [LARGE SCALE GENOMIC DNA]</scope>
    <source>
        <strain evidence="9 10">UM1</strain>
    </source>
</reference>
<dbReference type="EMBL" id="PJRP01000027">
    <property type="protein sequence ID" value="PLP96440.1"/>
    <property type="molecule type" value="Genomic_DNA"/>
</dbReference>
<dbReference type="Pfam" id="PF25876">
    <property type="entry name" value="HH_MFP_RND"/>
    <property type="match status" value="1"/>
</dbReference>
<dbReference type="Gene3D" id="2.40.30.170">
    <property type="match status" value="1"/>
</dbReference>
<feature type="domain" description="CusB-like beta-barrel" evidence="7">
    <location>
        <begin position="244"/>
        <end position="301"/>
    </location>
</feature>
<dbReference type="SUPFAM" id="SSF111369">
    <property type="entry name" value="HlyD-like secretion proteins"/>
    <property type="match status" value="1"/>
</dbReference>
<dbReference type="InterPro" id="IPR058624">
    <property type="entry name" value="MdtA-like_HH"/>
</dbReference>
<dbReference type="InterPro" id="IPR058792">
    <property type="entry name" value="Beta-barrel_RND_2"/>
</dbReference>
<proteinExistence type="inferred from homology"/>
<dbReference type="OrthoDB" id="9783047at2"/>
<dbReference type="GO" id="GO:0046677">
    <property type="term" value="P:response to antibiotic"/>
    <property type="evidence" value="ECO:0007669"/>
    <property type="project" value="TreeGrafter"/>
</dbReference>
<feature type="signal peptide" evidence="4">
    <location>
        <begin position="1"/>
        <end position="24"/>
    </location>
</feature>
<sequence length="395" mass="42342">MKQRPNTGVLKRVAFAAILPLALAAIVTGCKSEGTAKPSVQAVVVSQPVAQQVTDIDTFTGRFEAIDTVEVRSRVGGYLETIAFKDGATVKKGDLLFVVDPRPFQATVTEAEGTLARAHSQLSLNLQEYERAKVLISTNTIAKSLFDQRAQAVQSARADVASAEGVLSRAKLDLSFTRITAPMSGRISRKLVSEGNLITGGNTNATLLTTIVSQDPIDFYFDVDEQSYLRYTRSASDGGQAAAREVRISLPGDAQPSLVGGMNFIENRLDNSTGTLRQRVRLANPQLKLTPGQFGRAHIAGNGAHEALLVPDVAVGTDATRRVLYIVKPDQSLEIRPVELGRLFGNLREVTSGLKAGENVVVEGAQRVRPGETVKATTRATARHDDLQASKGAKP</sequence>
<dbReference type="GO" id="GO:0030313">
    <property type="term" value="C:cell envelope"/>
    <property type="evidence" value="ECO:0007669"/>
    <property type="project" value="UniProtKB-SubCell"/>
</dbReference>
<feature type="domain" description="Multidrug resistance protein MdtA-like alpha-helical hairpin" evidence="5">
    <location>
        <begin position="108"/>
        <end position="177"/>
    </location>
</feature>
<dbReference type="InterPro" id="IPR058627">
    <property type="entry name" value="MdtA-like_C"/>
</dbReference>
<dbReference type="PANTHER" id="PTHR30158:SF24">
    <property type="entry name" value="HLYD FAMILY SECRETION PROTEIN"/>
    <property type="match status" value="1"/>
</dbReference>
<evidence type="ECO:0000259" key="8">
    <source>
        <dbReference type="Pfam" id="PF25967"/>
    </source>
</evidence>
<dbReference type="Pfam" id="PF25917">
    <property type="entry name" value="BSH_RND"/>
    <property type="match status" value="1"/>
</dbReference>
<evidence type="ECO:0000256" key="1">
    <source>
        <dbReference type="ARBA" id="ARBA00004196"/>
    </source>
</evidence>
<evidence type="ECO:0000313" key="9">
    <source>
        <dbReference type="EMBL" id="PLP96440.1"/>
    </source>
</evidence>
<gene>
    <name evidence="9" type="ORF">CYJ10_32020</name>
</gene>
<dbReference type="Gene3D" id="1.10.287.470">
    <property type="entry name" value="Helix hairpin bin"/>
    <property type="match status" value="1"/>
</dbReference>